<organism evidence="3 5">
    <name type="scientific">Bursaphelenchus xylophilus</name>
    <name type="common">Pinewood nematode worm</name>
    <name type="synonym">Aphelenchoides xylophilus</name>
    <dbReference type="NCBI Taxonomy" id="6326"/>
    <lineage>
        <taxon>Eukaryota</taxon>
        <taxon>Metazoa</taxon>
        <taxon>Ecdysozoa</taxon>
        <taxon>Nematoda</taxon>
        <taxon>Chromadorea</taxon>
        <taxon>Rhabditida</taxon>
        <taxon>Tylenchina</taxon>
        <taxon>Tylenchomorpha</taxon>
        <taxon>Aphelenchoidea</taxon>
        <taxon>Aphelenchoididae</taxon>
        <taxon>Bursaphelenchus</taxon>
    </lineage>
</organism>
<evidence type="ECO:0000256" key="1">
    <source>
        <dbReference type="SAM" id="Phobius"/>
    </source>
</evidence>
<dbReference type="EMBL" id="CAJFDI010000001">
    <property type="protein sequence ID" value="CAD5211904.1"/>
    <property type="molecule type" value="Genomic_DNA"/>
</dbReference>
<keyword evidence="1" id="KW-1133">Transmembrane helix</keyword>
<reference evidence="2" key="2">
    <citation type="submission" date="2020-09" db="EMBL/GenBank/DDBJ databases">
        <authorList>
            <person name="Kikuchi T."/>
        </authorList>
    </citation>
    <scope>NUCLEOTIDE SEQUENCE</scope>
    <source>
        <strain evidence="2">Ka4C1</strain>
    </source>
</reference>
<evidence type="ECO:0000313" key="3">
    <source>
        <dbReference type="Proteomes" id="UP000095284"/>
    </source>
</evidence>
<dbReference type="SMR" id="A0A1I7S8N9"/>
<feature type="transmembrane region" description="Helical" evidence="1">
    <location>
        <begin position="12"/>
        <end position="32"/>
    </location>
</feature>
<keyword evidence="4" id="KW-1185">Reference proteome</keyword>
<dbReference type="AlphaFoldDB" id="A0A1I7S8N9"/>
<proteinExistence type="predicted"/>
<gene>
    <name evidence="2" type="ORF">BXYJ_LOCUS2654</name>
</gene>
<dbReference type="EMBL" id="CAJFCV020000001">
    <property type="protein sequence ID" value="CAG9089415.1"/>
    <property type="molecule type" value="Genomic_DNA"/>
</dbReference>
<reference evidence="5" key="1">
    <citation type="submission" date="2016-11" db="UniProtKB">
        <authorList>
            <consortium name="WormBaseParasite"/>
        </authorList>
    </citation>
    <scope>IDENTIFICATION</scope>
</reference>
<dbReference type="Proteomes" id="UP000095284">
    <property type="component" value="Unplaced"/>
</dbReference>
<dbReference type="WBParaSite" id="BXY_0938400.1">
    <property type="protein sequence ID" value="BXY_0938400.1"/>
    <property type="gene ID" value="BXY_0938400"/>
</dbReference>
<protein>
    <submittedName>
        <fullName evidence="2">(pine wood nematode) hypothetical protein</fullName>
    </submittedName>
</protein>
<keyword evidence="1" id="KW-0472">Membrane</keyword>
<dbReference type="Proteomes" id="UP000582659">
    <property type="component" value="Unassembled WGS sequence"/>
</dbReference>
<accession>A0A1I7S8N9</accession>
<name>A0A1I7S8N9_BURXY</name>
<evidence type="ECO:0000313" key="2">
    <source>
        <dbReference type="EMBL" id="CAD5211904.1"/>
    </source>
</evidence>
<evidence type="ECO:0000313" key="4">
    <source>
        <dbReference type="Proteomes" id="UP000659654"/>
    </source>
</evidence>
<dbReference type="Proteomes" id="UP000659654">
    <property type="component" value="Unassembled WGS sequence"/>
</dbReference>
<evidence type="ECO:0000313" key="5">
    <source>
        <dbReference type="WBParaSite" id="BXY_0938400.1"/>
    </source>
</evidence>
<keyword evidence="1" id="KW-0812">Transmembrane</keyword>
<sequence>MPLLCKERQLMNTRSFVISSVFVAIATAVVVVQNAQTYGQNCAVINGVVYECDGTTHRLTERDKANQLRWALEFQQFMLNQFPIGFPFVQNDIDPEPPMMTSFCRVTCPLTLN</sequence>